<keyword evidence="1" id="KW-0472">Membrane</keyword>
<evidence type="ECO:0000313" key="3">
    <source>
        <dbReference type="Proteomes" id="UP001464555"/>
    </source>
</evidence>
<evidence type="ECO:0000313" key="2">
    <source>
        <dbReference type="EMBL" id="MEL1244917.1"/>
    </source>
</evidence>
<evidence type="ECO:0008006" key="4">
    <source>
        <dbReference type="Google" id="ProtNLM"/>
    </source>
</evidence>
<sequence>MLSVLSKIIKFNTLLIVGVYNSDEKSTYYTLVIKKKGSLLNIISSSVYEDFDEMQQHIDKKLPALLLIDGKGVLSKKIDLNNETDLNWRKNIDFGLMYHLDYATPSAVFLSFSRKQHVDEIVESFGSKGIQVIDCYLGPLVAGLLLPSIGENTVYANNSVLQHDGPELYDIVRQTDAVKHDYTFGDKKISQYHLPLYGAAVHFFLKPGQISKVTPDRINAEEILYKKSFNYFGTGMLIFFLASLLTSYMLIQYYSAKNINLNEENVFTKQTYEYIVKLEESKKEKLAILNQTGQLSEKFLSFYIYELLRSVPSTIQLKELNVFPLSKEIKEKEKVEVIPNTIILKGTTATEPDFNEWFSGLKNMKWIKKFEIVSIKKDKKNIQQFEVKILL</sequence>
<proteinExistence type="predicted"/>
<feature type="transmembrane region" description="Helical" evidence="1">
    <location>
        <begin position="231"/>
        <end position="251"/>
    </location>
</feature>
<organism evidence="2 3">
    <name type="scientific">Flavobacterium arundinis</name>
    <dbReference type="NCBI Taxonomy" id="3139143"/>
    <lineage>
        <taxon>Bacteria</taxon>
        <taxon>Pseudomonadati</taxon>
        <taxon>Bacteroidota</taxon>
        <taxon>Flavobacteriia</taxon>
        <taxon>Flavobacteriales</taxon>
        <taxon>Flavobacteriaceae</taxon>
        <taxon>Flavobacterium</taxon>
    </lineage>
</organism>
<keyword evidence="3" id="KW-1185">Reference proteome</keyword>
<dbReference type="RefSeq" id="WP_341697233.1">
    <property type="nucleotide sequence ID" value="NZ_JBBYHR010000006.1"/>
</dbReference>
<evidence type="ECO:0000256" key="1">
    <source>
        <dbReference type="SAM" id="Phobius"/>
    </source>
</evidence>
<accession>A0ABU9HYB7</accession>
<dbReference type="Proteomes" id="UP001464555">
    <property type="component" value="Unassembled WGS sequence"/>
</dbReference>
<gene>
    <name evidence="2" type="ORF">AAEO56_11635</name>
</gene>
<dbReference type="EMBL" id="JBBYHR010000006">
    <property type="protein sequence ID" value="MEL1244917.1"/>
    <property type="molecule type" value="Genomic_DNA"/>
</dbReference>
<name>A0ABU9HYB7_9FLAO</name>
<keyword evidence="1" id="KW-1133">Transmembrane helix</keyword>
<reference evidence="2 3" key="1">
    <citation type="submission" date="2024-04" db="EMBL/GenBank/DDBJ databases">
        <title>Flavobacterium sp. DGU11 16S ribosomal RNA gene Genome sequencing and assembly.</title>
        <authorList>
            <person name="Park S."/>
        </authorList>
    </citation>
    <scope>NUCLEOTIDE SEQUENCE [LARGE SCALE GENOMIC DNA]</scope>
    <source>
        <strain evidence="2 3">DGU11</strain>
    </source>
</reference>
<protein>
    <recommendedName>
        <fullName evidence="4">Fimbrial assembly protein (PilN)</fullName>
    </recommendedName>
</protein>
<comment type="caution">
    <text evidence="2">The sequence shown here is derived from an EMBL/GenBank/DDBJ whole genome shotgun (WGS) entry which is preliminary data.</text>
</comment>
<keyword evidence="1" id="KW-0812">Transmembrane</keyword>